<keyword evidence="1" id="KW-1133">Transmembrane helix</keyword>
<evidence type="ECO:0000313" key="3">
    <source>
        <dbReference type="Proteomes" id="UP000243739"/>
    </source>
</evidence>
<feature type="transmembrane region" description="Helical" evidence="1">
    <location>
        <begin position="7"/>
        <end position="28"/>
    </location>
</feature>
<keyword evidence="1" id="KW-0812">Transmembrane</keyword>
<dbReference type="RefSeq" id="WP_069656723.1">
    <property type="nucleotide sequence ID" value="NZ_MIJF01000024.1"/>
</dbReference>
<evidence type="ECO:0000256" key="1">
    <source>
        <dbReference type="SAM" id="Phobius"/>
    </source>
</evidence>
<accession>A0A1D2YUE3</accession>
<comment type="caution">
    <text evidence="2">The sequence shown here is derived from an EMBL/GenBank/DDBJ whole genome shotgun (WGS) entry which is preliminary data.</text>
</comment>
<keyword evidence="3" id="KW-1185">Reference proteome</keyword>
<feature type="transmembrane region" description="Helical" evidence="1">
    <location>
        <begin position="48"/>
        <end position="72"/>
    </location>
</feature>
<sequence length="78" mass="9326">MNKFIWIILILVAITIGWSFILFVYMMSWSPPHHMGMMVGRATVYSQMFSWLRGTFFLIVLIVTITLIIWYIHDKKKK</sequence>
<gene>
    <name evidence="2" type="ORF">BHF71_01695</name>
</gene>
<keyword evidence="1" id="KW-0472">Membrane</keyword>
<dbReference type="STRING" id="337097.BHF71_01695"/>
<dbReference type="EMBL" id="MIJF01000024">
    <property type="protein sequence ID" value="OEF99330.1"/>
    <property type="molecule type" value="Genomic_DNA"/>
</dbReference>
<name>A0A1D2YUE3_9BACI</name>
<organism evidence="2 3">
    <name type="scientific">Vulcanibacillus modesticaldus</name>
    <dbReference type="NCBI Taxonomy" id="337097"/>
    <lineage>
        <taxon>Bacteria</taxon>
        <taxon>Bacillati</taxon>
        <taxon>Bacillota</taxon>
        <taxon>Bacilli</taxon>
        <taxon>Bacillales</taxon>
        <taxon>Bacillaceae</taxon>
        <taxon>Vulcanibacillus</taxon>
    </lineage>
</organism>
<dbReference type="AlphaFoldDB" id="A0A1D2YUE3"/>
<reference evidence="2 3" key="1">
    <citation type="submission" date="2016-09" db="EMBL/GenBank/DDBJ databases">
        <title>Draft genome sequence for the type strain of Vulcanibacillus modesticaldus BR, a strictly anaerobic, moderately thermophilic, and nitrate-reducing bacterium from deep sea-hydrothermal vents of the Mid-Atlantic Ridge.</title>
        <authorList>
            <person name="Abin C.A."/>
            <person name="Hollibaugh J.T."/>
        </authorList>
    </citation>
    <scope>NUCLEOTIDE SEQUENCE [LARGE SCALE GENOMIC DNA]</scope>
    <source>
        <strain evidence="2 3">BR</strain>
    </source>
</reference>
<protein>
    <submittedName>
        <fullName evidence="2">Uncharacterized protein</fullName>
    </submittedName>
</protein>
<proteinExistence type="predicted"/>
<evidence type="ECO:0000313" key="2">
    <source>
        <dbReference type="EMBL" id="OEF99330.1"/>
    </source>
</evidence>
<dbReference type="Proteomes" id="UP000243739">
    <property type="component" value="Unassembled WGS sequence"/>
</dbReference>